<organism evidence="1 2">
    <name type="scientific">Pedobacter agri</name>
    <dbReference type="NCBI Taxonomy" id="454586"/>
    <lineage>
        <taxon>Bacteria</taxon>
        <taxon>Pseudomonadati</taxon>
        <taxon>Bacteroidota</taxon>
        <taxon>Sphingobacteriia</taxon>
        <taxon>Sphingobacteriales</taxon>
        <taxon>Sphingobacteriaceae</taxon>
        <taxon>Pedobacter</taxon>
    </lineage>
</organism>
<evidence type="ECO:0000313" key="2">
    <source>
        <dbReference type="Proteomes" id="UP001142592"/>
    </source>
</evidence>
<protein>
    <submittedName>
        <fullName evidence="1">Uncharacterized protein</fullName>
    </submittedName>
</protein>
<dbReference type="RefSeq" id="WP_010600431.1">
    <property type="nucleotide sequence ID" value="NZ_JAPJUH010000001.1"/>
</dbReference>
<proteinExistence type="predicted"/>
<dbReference type="Proteomes" id="UP001142592">
    <property type="component" value="Unassembled WGS sequence"/>
</dbReference>
<name>A0A9X3I852_9SPHI</name>
<comment type="caution">
    <text evidence="1">The sequence shown here is derived from an EMBL/GenBank/DDBJ whole genome shotgun (WGS) entry which is preliminary data.</text>
</comment>
<keyword evidence="2" id="KW-1185">Reference proteome</keyword>
<dbReference type="AlphaFoldDB" id="A0A9X3I852"/>
<evidence type="ECO:0000313" key="1">
    <source>
        <dbReference type="EMBL" id="MCX3263143.1"/>
    </source>
</evidence>
<reference evidence="1" key="1">
    <citation type="submission" date="2022-11" db="EMBL/GenBank/DDBJ databases">
        <authorList>
            <person name="Graham C."/>
            <person name="Newman J.D."/>
        </authorList>
    </citation>
    <scope>NUCLEOTIDE SEQUENCE</scope>
    <source>
        <strain evidence="1">DSM 19486</strain>
    </source>
</reference>
<dbReference type="EMBL" id="JAPJUH010000001">
    <property type="protein sequence ID" value="MCX3263143.1"/>
    <property type="molecule type" value="Genomic_DNA"/>
</dbReference>
<accession>A0A9X3I852</accession>
<gene>
    <name evidence="1" type="ORF">OQZ29_00155</name>
</gene>
<sequence>MRHKLYQIKKLKRLPLRQLVVLVSMLIPFSPGYVEAKTTKAPLMRISIREISVSGKVVDEKGIALPGVSVQIKGLPLEP</sequence>